<evidence type="ECO:0000313" key="2">
    <source>
        <dbReference type="EMBL" id="CAL6107190.1"/>
    </source>
</evidence>
<evidence type="ECO:0000313" key="1">
    <source>
        <dbReference type="EMBL" id="CAI9965624.1"/>
    </source>
</evidence>
<dbReference type="EMBL" id="CAXDID020000630">
    <property type="protein sequence ID" value="CAL6107190.1"/>
    <property type="molecule type" value="Genomic_DNA"/>
</dbReference>
<dbReference type="AlphaFoldDB" id="A0AA86QTA2"/>
<dbReference type="Proteomes" id="UP001642409">
    <property type="component" value="Unassembled WGS sequence"/>
</dbReference>
<sequence>MLHINGNGLQLPMLDTSSKNLLNIDSSQQKTKLQLETGLITQLWSSSTSLANDEVIVFSSYDDLSRDSHHAVEVSYNGERSQCNLVFVVGFFPCSQLKVKE</sequence>
<proteinExistence type="predicted"/>
<keyword evidence="3" id="KW-1185">Reference proteome</keyword>
<evidence type="ECO:0000313" key="3">
    <source>
        <dbReference type="Proteomes" id="UP001642409"/>
    </source>
</evidence>
<organism evidence="1">
    <name type="scientific">Hexamita inflata</name>
    <dbReference type="NCBI Taxonomy" id="28002"/>
    <lineage>
        <taxon>Eukaryota</taxon>
        <taxon>Metamonada</taxon>
        <taxon>Diplomonadida</taxon>
        <taxon>Hexamitidae</taxon>
        <taxon>Hexamitinae</taxon>
        <taxon>Hexamita</taxon>
    </lineage>
</organism>
<accession>A0AA86QTA2</accession>
<dbReference type="EMBL" id="CATOUU010000992">
    <property type="protein sequence ID" value="CAI9965624.1"/>
    <property type="molecule type" value="Genomic_DNA"/>
</dbReference>
<protein>
    <submittedName>
        <fullName evidence="2">Hypothetical_protein</fullName>
    </submittedName>
</protein>
<name>A0AA86QTA2_9EUKA</name>
<reference evidence="1" key="1">
    <citation type="submission" date="2023-06" db="EMBL/GenBank/DDBJ databases">
        <authorList>
            <person name="Kurt Z."/>
        </authorList>
    </citation>
    <scope>NUCLEOTIDE SEQUENCE</scope>
</reference>
<gene>
    <name evidence="1" type="ORF">HINF_LOCUS53269</name>
    <name evidence="2" type="ORF">HINF_LOCUS74353</name>
</gene>
<comment type="caution">
    <text evidence="1">The sequence shown here is derived from an EMBL/GenBank/DDBJ whole genome shotgun (WGS) entry which is preliminary data.</text>
</comment>
<reference evidence="2 3" key="2">
    <citation type="submission" date="2024-07" db="EMBL/GenBank/DDBJ databases">
        <authorList>
            <person name="Akdeniz Z."/>
        </authorList>
    </citation>
    <scope>NUCLEOTIDE SEQUENCE [LARGE SCALE GENOMIC DNA]</scope>
</reference>